<dbReference type="PIRSF" id="PIRSF006281">
    <property type="entry name" value="MdoG"/>
    <property type="match status" value="1"/>
</dbReference>
<evidence type="ECO:0000256" key="3">
    <source>
        <dbReference type="ARBA" id="ARBA00009284"/>
    </source>
</evidence>
<comment type="similarity">
    <text evidence="3">Belongs to the OpgD/OpgG family.</text>
</comment>
<dbReference type="InterPro" id="IPR014438">
    <property type="entry name" value="Glucan_biosyn_MdoG/MdoD"/>
</dbReference>
<dbReference type="InterPro" id="IPR014756">
    <property type="entry name" value="Ig_E-set"/>
</dbReference>
<dbReference type="InterPro" id="IPR011013">
    <property type="entry name" value="Gal_mutarotase_sf_dom"/>
</dbReference>
<dbReference type="InterPro" id="IPR014718">
    <property type="entry name" value="GH-type_carb-bd"/>
</dbReference>
<keyword evidence="5" id="KW-0732">Signal</keyword>
<dbReference type="GO" id="GO:0030288">
    <property type="term" value="C:outer membrane-bounded periplasmic space"/>
    <property type="evidence" value="ECO:0007669"/>
    <property type="project" value="TreeGrafter"/>
</dbReference>
<dbReference type="PANTHER" id="PTHR30504">
    <property type="entry name" value="GLUCANS BIOSYNTHESIS PROTEIN"/>
    <property type="match status" value="1"/>
</dbReference>
<keyword evidence="10" id="KW-1185">Reference proteome</keyword>
<dbReference type="InterPro" id="IPR013783">
    <property type="entry name" value="Ig-like_fold"/>
</dbReference>
<dbReference type="InterPro" id="IPR007444">
    <property type="entry name" value="Glucan_biosyn_MdoG_C"/>
</dbReference>
<dbReference type="SUPFAM" id="SSF81296">
    <property type="entry name" value="E set domains"/>
    <property type="match status" value="1"/>
</dbReference>
<comment type="subcellular location">
    <subcellularLocation>
        <location evidence="1">Periplasm</location>
    </subcellularLocation>
</comment>
<evidence type="ECO:0000256" key="7">
    <source>
        <dbReference type="SAM" id="MobiDB-lite"/>
    </source>
</evidence>
<dbReference type="GO" id="GO:0051274">
    <property type="term" value="P:beta-glucan biosynthetic process"/>
    <property type="evidence" value="ECO:0007669"/>
    <property type="project" value="TreeGrafter"/>
</dbReference>
<feature type="compositionally biased region" description="Low complexity" evidence="7">
    <location>
        <begin position="24"/>
        <end position="36"/>
    </location>
</feature>
<dbReference type="RefSeq" id="WP_093010113.1">
    <property type="nucleotide sequence ID" value="NZ_FOXV01000003.1"/>
</dbReference>
<dbReference type="Gene3D" id="2.60.40.10">
    <property type="entry name" value="Immunoglobulins"/>
    <property type="match status" value="1"/>
</dbReference>
<gene>
    <name evidence="9" type="ORF">SAMN05421853_103236</name>
</gene>
<dbReference type="SUPFAM" id="SSF74650">
    <property type="entry name" value="Galactose mutarotase-like"/>
    <property type="match status" value="1"/>
</dbReference>
<evidence type="ECO:0000256" key="2">
    <source>
        <dbReference type="ARBA" id="ARBA00005001"/>
    </source>
</evidence>
<dbReference type="GO" id="GO:0003824">
    <property type="term" value="F:catalytic activity"/>
    <property type="evidence" value="ECO:0007669"/>
    <property type="project" value="InterPro"/>
</dbReference>
<proteinExistence type="inferred from homology"/>
<organism evidence="9 10">
    <name type="scientific">Roseivivax halotolerans</name>
    <dbReference type="NCBI Taxonomy" id="93684"/>
    <lineage>
        <taxon>Bacteria</taxon>
        <taxon>Pseudomonadati</taxon>
        <taxon>Pseudomonadota</taxon>
        <taxon>Alphaproteobacteria</taxon>
        <taxon>Rhodobacterales</taxon>
        <taxon>Roseobacteraceae</taxon>
        <taxon>Roseivivax</taxon>
    </lineage>
</organism>
<accession>A0A1I5X970</accession>
<protein>
    <recommendedName>
        <fullName evidence="4">Glucans biosynthesis protein G</fullName>
    </recommendedName>
</protein>
<dbReference type="Proteomes" id="UP000243106">
    <property type="component" value="Unassembled WGS sequence"/>
</dbReference>
<dbReference type="UniPathway" id="UPA00637"/>
<evidence type="ECO:0000256" key="5">
    <source>
        <dbReference type="ARBA" id="ARBA00022729"/>
    </source>
</evidence>
<dbReference type="EMBL" id="FOXV01000003">
    <property type="protein sequence ID" value="SFQ28533.1"/>
    <property type="molecule type" value="Genomic_DNA"/>
</dbReference>
<sequence>MLRRDVLAGLMGLLATRAVAQDGEGAAPAPEAGEPGLQLGDPAPFSESDVRTLAADLAAQPYSEPQRIPDAWTDLSYDQYRSIWFDPRNALWENVEDTPVRVDVFAPGLYFPTPIRIDVIEGQEARPVLFSLDVFDKTDQFPDLPVDETLGYSGFRLRAELEQQGIFTEFAVFQGASYFRGIGAGQIYGISARGLAIDTAESSGEEFPEFRRFWLERPAAGSDEIIIHALLDSPSATGAYKFTIQPGDALEMRVEAEIFARDRLTHFGIGALTSMFQFDETNRHRFSDFRSAVHDSDGLLMLSGGGETIWRPLANPRTLQVSGFQDENPRGFGLMQRARNFEDFADLQALYHRRPSLWIKPGEGWGVGEVTLVEIPTDDEIYDNIVAYWRPRTPLESGQSRAFSYNMTWSSRAEYGKGLRVLNTRAGDDRGGGLRFTIDFAPENGALTDPDSIIPLVRASQGEIVAPIVERNPETGGLRLGFKFQPGDAEVSEMRAQLRTPNAPLSEVWLYRWTE</sequence>
<dbReference type="STRING" id="93684.SAMN05421853_103236"/>
<evidence type="ECO:0000256" key="4">
    <source>
        <dbReference type="ARBA" id="ARBA00015376"/>
    </source>
</evidence>
<comment type="pathway">
    <text evidence="2">Glycan metabolism; osmoregulated periplasmic glucan (OPG) biosynthesis.</text>
</comment>
<evidence type="ECO:0000313" key="9">
    <source>
        <dbReference type="EMBL" id="SFQ28533.1"/>
    </source>
</evidence>
<evidence type="ECO:0000256" key="1">
    <source>
        <dbReference type="ARBA" id="ARBA00004418"/>
    </source>
</evidence>
<dbReference type="AlphaFoldDB" id="A0A1I5X970"/>
<dbReference type="Gene3D" id="2.70.98.10">
    <property type="match status" value="1"/>
</dbReference>
<feature type="domain" description="Glucan biosynthesis periplasmic MdoG C-terminal" evidence="8">
    <location>
        <begin position="45"/>
        <end position="513"/>
    </location>
</feature>
<dbReference type="GO" id="GO:0030246">
    <property type="term" value="F:carbohydrate binding"/>
    <property type="evidence" value="ECO:0007669"/>
    <property type="project" value="InterPro"/>
</dbReference>
<keyword evidence="6" id="KW-0574">Periplasm</keyword>
<feature type="region of interest" description="Disordered" evidence="7">
    <location>
        <begin position="24"/>
        <end position="45"/>
    </location>
</feature>
<reference evidence="10" key="1">
    <citation type="submission" date="2016-10" db="EMBL/GenBank/DDBJ databases">
        <authorList>
            <person name="Varghese N."/>
            <person name="Submissions S."/>
        </authorList>
    </citation>
    <scope>NUCLEOTIDE SEQUENCE [LARGE SCALE GENOMIC DNA]</scope>
    <source>
        <strain evidence="10">JCM 10271</strain>
    </source>
</reference>
<name>A0A1I5X970_9RHOB</name>
<dbReference type="FunFam" id="2.70.98.10:FF:000001">
    <property type="entry name" value="Glucans biosynthesis protein G"/>
    <property type="match status" value="1"/>
</dbReference>
<evidence type="ECO:0000256" key="6">
    <source>
        <dbReference type="ARBA" id="ARBA00022764"/>
    </source>
</evidence>
<evidence type="ECO:0000259" key="8">
    <source>
        <dbReference type="Pfam" id="PF04349"/>
    </source>
</evidence>
<dbReference type="Pfam" id="PF04349">
    <property type="entry name" value="MdoG"/>
    <property type="match status" value="1"/>
</dbReference>
<evidence type="ECO:0000313" key="10">
    <source>
        <dbReference type="Proteomes" id="UP000243106"/>
    </source>
</evidence>
<dbReference type="PANTHER" id="PTHR30504:SF4">
    <property type="entry name" value="GLUCANS BIOSYNTHESIS PROTEIN G"/>
    <property type="match status" value="1"/>
</dbReference>